<feature type="compositionally biased region" description="Low complexity" evidence="1">
    <location>
        <begin position="1257"/>
        <end position="1288"/>
    </location>
</feature>
<feature type="compositionally biased region" description="Low complexity" evidence="1">
    <location>
        <begin position="994"/>
        <end position="1033"/>
    </location>
</feature>
<feature type="compositionally biased region" description="Acidic residues" evidence="1">
    <location>
        <begin position="1302"/>
        <end position="1312"/>
    </location>
</feature>
<feature type="compositionally biased region" description="Basic and acidic residues" evidence="1">
    <location>
        <begin position="187"/>
        <end position="199"/>
    </location>
</feature>
<protein>
    <recommendedName>
        <fullName evidence="4">Nucleolar protein Dnt1-like N-terminal domain-containing protein</fullName>
    </recommendedName>
</protein>
<feature type="compositionally biased region" description="Basic and acidic residues" evidence="1">
    <location>
        <begin position="547"/>
        <end position="559"/>
    </location>
</feature>
<feature type="compositionally biased region" description="Basic and acidic residues" evidence="1">
    <location>
        <begin position="646"/>
        <end position="655"/>
    </location>
</feature>
<feature type="region of interest" description="Disordered" evidence="1">
    <location>
        <begin position="443"/>
        <end position="1125"/>
    </location>
</feature>
<feature type="compositionally biased region" description="Acidic residues" evidence="1">
    <location>
        <begin position="164"/>
        <end position="174"/>
    </location>
</feature>
<feature type="region of interest" description="Disordered" evidence="1">
    <location>
        <begin position="229"/>
        <end position="248"/>
    </location>
</feature>
<dbReference type="OMA" id="WLIWLTP"/>
<feature type="compositionally biased region" description="Low complexity" evidence="1">
    <location>
        <begin position="595"/>
        <end position="610"/>
    </location>
</feature>
<feature type="compositionally biased region" description="Basic residues" evidence="1">
    <location>
        <begin position="577"/>
        <end position="586"/>
    </location>
</feature>
<dbReference type="OrthoDB" id="4120314at2759"/>
<accession>H6BK12</accession>
<feature type="region of interest" description="Disordered" evidence="1">
    <location>
        <begin position="144"/>
        <end position="216"/>
    </location>
</feature>
<dbReference type="EMBL" id="JH226130">
    <property type="protein sequence ID" value="EHY52466.1"/>
    <property type="molecule type" value="Genomic_DNA"/>
</dbReference>
<feature type="compositionally biased region" description="Acidic residues" evidence="1">
    <location>
        <begin position="1232"/>
        <end position="1246"/>
    </location>
</feature>
<dbReference type="STRING" id="858893.H6BK12"/>
<feature type="region of interest" description="Disordered" evidence="1">
    <location>
        <begin position="274"/>
        <end position="390"/>
    </location>
</feature>
<feature type="region of interest" description="Disordered" evidence="1">
    <location>
        <begin position="1148"/>
        <end position="1312"/>
    </location>
</feature>
<evidence type="ECO:0008006" key="4">
    <source>
        <dbReference type="Google" id="ProtNLM"/>
    </source>
</evidence>
<feature type="compositionally biased region" description="Low complexity" evidence="1">
    <location>
        <begin position="873"/>
        <end position="895"/>
    </location>
</feature>
<feature type="compositionally biased region" description="Low complexity" evidence="1">
    <location>
        <begin position="1216"/>
        <end position="1231"/>
    </location>
</feature>
<dbReference type="HOGENOM" id="CLU_279398_0_0_1"/>
<feature type="compositionally biased region" description="Low complexity" evidence="1">
    <location>
        <begin position="960"/>
        <end position="971"/>
    </location>
</feature>
<feature type="compositionally biased region" description="Low complexity" evidence="1">
    <location>
        <begin position="1042"/>
        <end position="1105"/>
    </location>
</feature>
<organism evidence="2 3">
    <name type="scientific">Exophiala dermatitidis (strain ATCC 34100 / CBS 525.76 / NIH/UT8656)</name>
    <name type="common">Black yeast</name>
    <name type="synonym">Wangiella dermatitidis</name>
    <dbReference type="NCBI Taxonomy" id="858893"/>
    <lineage>
        <taxon>Eukaryota</taxon>
        <taxon>Fungi</taxon>
        <taxon>Dikarya</taxon>
        <taxon>Ascomycota</taxon>
        <taxon>Pezizomycotina</taxon>
        <taxon>Eurotiomycetes</taxon>
        <taxon>Chaetothyriomycetidae</taxon>
        <taxon>Chaetothyriales</taxon>
        <taxon>Herpotrichiellaceae</taxon>
        <taxon>Exophiala</taxon>
    </lineage>
</organism>
<sequence>MVKLLVAVRVIPEDDYLRNLERPPNQIIKGERRLRVIVREPHRWQIGTLALEIQRAYKSCYQHDLPTIKYIKDNEDDCDLDPQLYVSDLLLDEGKAERDGADQRVTIKVILEQGRAVREGSVAVGSMLDNPQFQIQHRSTALPPVPKFPGVASTLGKRRLPATSEEEEEEEEADYAGGGMTGVKRPRQVEIPETQKRAESIVPSIERVGHHLRRSPELVQASQVTYAGPDQGWHQRQQQQSQQHQKQQLLLHEPKAESPELWRSFQTIPAATADELEELPGQPQAFASRRRDTAGSRGIQRTTDFHGPNGLPADPQTELSHGPLTPPAGRSTSTRLRSQRRENGASGAGLTSSNSAGKFRRRDIYDFPESDIDDTQMSPRSREARLVPRRSNDRLSRIERLQSPYEDRTNAAGHRLALDAALDALENESVFDGNGAEPQMFAGTLFPPGMENAAPADESENSIYEDAPTESVQPKPPRPLDAFDRWLISIQESARSDKVEPTPAVSGQDDAKASTPAQRSDDGGEDKENRHEPPTSAQPANQASELTHSHPVEKVHYQEPPHPSGANGEKQPENRPTAKRQRKRASSKIPVNGEGPSSQASGSAKQSAPAEAVVNATPKPAKKPRIAQRTPSFDLGEQLSQSLQESARKQSAVKDKGKKAAATAAEQKHAVLSSPLATKAPEQEQISAEAQKEKKPVAQPKEASTKSSETATAPKKTRARKSRGSAANTTAEVVQTPQSTSATVAEPAKGTAAAPTKPLPDWSSSSNATGAAAKQEPSAHSHEEPAKQSQSLTVEQPADAHVRKSPSFTPGFGLTEEEIKIMKSREGMTQEQYEAEKKRKSAETKRLLTGLAARRESGGKPGGVEKTPKAKSETPAATATATTTATPGTKKSTTARGKKAARVSFSAEDAAKMRVAGSSNEDAAATRSVVENDQDHQSAITSSAKSPPPGTASSSKVDGPAPTSSATAPKSSYKRRKSEPGPQASKTSDKDKASSTAKSPSVKSAAETAETTATPGAAAAPAASSSTPATNKSSAKEKHKTPGPAATPATKKPITTSISTSTPSVPTKAAAASSASKPAATTKPTGTGAASRSSAASSATPNTTTIPQQKKAPTPASVPPPAAAAVPTIATAKRLTDLHAAIRNATQSVASTAASSLSRQSSSAPHQRRSVLNPSTDDEESDDDSDDDDGDSDDDEDDKKKKNNQAVNNKSDKKAPASTSASSPSSSASSSTDDDDDEPEDDDDDDKKDSTSKSKSKPGQGKAKQKQPRTNNTTTKTTTSATKAPSNSQPDASIRDASVDPSSDDDDDDEEL</sequence>
<feature type="compositionally biased region" description="Basic and acidic residues" evidence="1">
    <location>
        <begin position="519"/>
        <end position="533"/>
    </location>
</feature>
<feature type="compositionally biased region" description="Low complexity" evidence="1">
    <location>
        <begin position="742"/>
        <end position="756"/>
    </location>
</feature>
<gene>
    <name evidence="2" type="ORF">HMPREF1120_00678</name>
</gene>
<feature type="compositionally biased region" description="Basic and acidic residues" evidence="1">
    <location>
        <begin position="817"/>
        <end position="846"/>
    </location>
</feature>
<feature type="compositionally biased region" description="Acidic residues" evidence="1">
    <location>
        <begin position="1176"/>
        <end position="1197"/>
    </location>
</feature>
<evidence type="ECO:0000313" key="3">
    <source>
        <dbReference type="Proteomes" id="UP000007304"/>
    </source>
</evidence>
<evidence type="ECO:0000256" key="1">
    <source>
        <dbReference type="SAM" id="MobiDB-lite"/>
    </source>
</evidence>
<dbReference type="Proteomes" id="UP000007304">
    <property type="component" value="Unassembled WGS sequence"/>
</dbReference>
<evidence type="ECO:0000313" key="2">
    <source>
        <dbReference type="EMBL" id="EHY52466.1"/>
    </source>
</evidence>
<dbReference type="eggNOG" id="ENOG502RAM2">
    <property type="taxonomic scope" value="Eukaryota"/>
</dbReference>
<feature type="compositionally biased region" description="Basic and acidic residues" evidence="1">
    <location>
        <begin position="380"/>
        <end position="390"/>
    </location>
</feature>
<dbReference type="RefSeq" id="XP_009152927.1">
    <property type="nucleotide sequence ID" value="XM_009154679.1"/>
</dbReference>
<feature type="compositionally biased region" description="Polar residues" evidence="1">
    <location>
        <begin position="937"/>
        <end position="956"/>
    </location>
</feature>
<feature type="compositionally biased region" description="Polar residues" evidence="1">
    <location>
        <begin position="535"/>
        <end position="546"/>
    </location>
</feature>
<feature type="compositionally biased region" description="Low complexity" evidence="1">
    <location>
        <begin position="231"/>
        <end position="248"/>
    </location>
</feature>
<name>H6BK12_EXODN</name>
<feature type="compositionally biased region" description="Polar residues" evidence="1">
    <location>
        <begin position="725"/>
        <end position="741"/>
    </location>
</feature>
<proteinExistence type="predicted"/>
<dbReference type="InParanoid" id="H6BK12"/>
<reference evidence="2" key="1">
    <citation type="submission" date="2011-07" db="EMBL/GenBank/DDBJ databases">
        <title>The Genome Sequence of Exophiala (Wangiella) dermatitidis NIH/UT8656.</title>
        <authorList>
            <consortium name="The Broad Institute Genome Sequencing Platform"/>
            <person name="Cuomo C."/>
            <person name="Wang Z."/>
            <person name="Hunicke-Smith S."/>
            <person name="Szanislo P.J."/>
            <person name="Earl A."/>
            <person name="Young S.K."/>
            <person name="Zeng Q."/>
            <person name="Gargeya S."/>
            <person name="Fitzgerald M."/>
            <person name="Haas B."/>
            <person name="Abouelleil A."/>
            <person name="Alvarado L."/>
            <person name="Arachchi H.M."/>
            <person name="Berlin A."/>
            <person name="Brown A."/>
            <person name="Chapman S.B."/>
            <person name="Chen Z."/>
            <person name="Dunbar C."/>
            <person name="Freedman E."/>
            <person name="Gearin G."/>
            <person name="Gellesch M."/>
            <person name="Goldberg J."/>
            <person name="Griggs A."/>
            <person name="Gujja S."/>
            <person name="Heiman D."/>
            <person name="Howarth C."/>
            <person name="Larson L."/>
            <person name="Lui A."/>
            <person name="MacDonald P.J.P."/>
            <person name="Montmayeur A."/>
            <person name="Murphy C."/>
            <person name="Neiman D."/>
            <person name="Pearson M."/>
            <person name="Priest M."/>
            <person name="Roberts A."/>
            <person name="Saif S."/>
            <person name="Shea T."/>
            <person name="Shenoy N."/>
            <person name="Sisk P."/>
            <person name="Stolte C."/>
            <person name="Sykes S."/>
            <person name="Wortman J."/>
            <person name="Nusbaum C."/>
            <person name="Birren B."/>
        </authorList>
    </citation>
    <scope>NUCLEOTIDE SEQUENCE</scope>
    <source>
        <strain evidence="2">NIH/UT8656</strain>
    </source>
</reference>
<feature type="compositionally biased region" description="Low complexity" evidence="1">
    <location>
        <begin position="1148"/>
        <end position="1164"/>
    </location>
</feature>
<dbReference type="VEuPathDB" id="FungiDB:HMPREF1120_00678"/>
<dbReference type="GeneID" id="20305317"/>
<keyword evidence="3" id="KW-1185">Reference proteome</keyword>
<feature type="compositionally biased region" description="Basic and acidic residues" evidence="1">
    <location>
        <begin position="777"/>
        <end position="786"/>
    </location>
</feature>